<dbReference type="FunFam" id="3.30.160.60:FF:000534">
    <property type="entry name" value="zinc finger protein 674"/>
    <property type="match status" value="1"/>
</dbReference>
<dbReference type="PROSITE" id="PS50157">
    <property type="entry name" value="ZINC_FINGER_C2H2_2"/>
    <property type="match status" value="9"/>
</dbReference>
<evidence type="ECO:0000256" key="6">
    <source>
        <dbReference type="ARBA" id="ARBA00022833"/>
    </source>
</evidence>
<feature type="domain" description="C2H2-type" evidence="13">
    <location>
        <begin position="364"/>
        <end position="391"/>
    </location>
</feature>
<dbReference type="FunFam" id="3.30.160.60:FF:000188">
    <property type="entry name" value="Zinc finger protein 787"/>
    <property type="match status" value="1"/>
</dbReference>
<evidence type="ECO:0000256" key="1">
    <source>
        <dbReference type="ARBA" id="ARBA00004123"/>
    </source>
</evidence>
<dbReference type="Proteomes" id="UP000028760">
    <property type="component" value="Unassembled WGS sequence"/>
</dbReference>
<comment type="subcellular location">
    <subcellularLocation>
        <location evidence="1">Nucleus</location>
    </subcellularLocation>
</comment>
<dbReference type="GO" id="GO:0042802">
    <property type="term" value="F:identical protein binding"/>
    <property type="evidence" value="ECO:0007669"/>
    <property type="project" value="UniProtKB-ARBA"/>
</dbReference>
<dbReference type="GeneID" id="103133458"/>
<feature type="region of interest" description="Disordered" evidence="12">
    <location>
        <begin position="56"/>
        <end position="77"/>
    </location>
</feature>
<dbReference type="PANTHER" id="PTHR46105">
    <property type="entry name" value="AGAP004733-PA"/>
    <property type="match status" value="1"/>
</dbReference>
<keyword evidence="7" id="KW-0805">Transcription regulation</keyword>
<keyword evidence="4" id="KW-0677">Repeat</keyword>
<keyword evidence="8" id="KW-0238">DNA-binding</keyword>
<dbReference type="GO" id="GO:0005634">
    <property type="term" value="C:nucleus"/>
    <property type="evidence" value="ECO:0007669"/>
    <property type="project" value="UniProtKB-SubCell"/>
</dbReference>
<feature type="domain" description="C2H2-type" evidence="13">
    <location>
        <begin position="280"/>
        <end position="307"/>
    </location>
</feature>
<dbReference type="SUPFAM" id="SSF57667">
    <property type="entry name" value="beta-beta-alpha zinc fingers"/>
    <property type="match status" value="5"/>
</dbReference>
<feature type="domain" description="C2H2-type" evidence="13">
    <location>
        <begin position="448"/>
        <end position="475"/>
    </location>
</feature>
<keyword evidence="10" id="KW-0539">Nucleus</keyword>
<protein>
    <submittedName>
        <fullName evidence="14">Zinc finger protein OZF-like</fullName>
    </submittedName>
</protein>
<keyword evidence="3" id="KW-0479">Metal-binding</keyword>
<dbReference type="FunFam" id="3.30.160.60:FF:000624">
    <property type="entry name" value="zinc finger protein 697"/>
    <property type="match status" value="1"/>
</dbReference>
<comment type="similarity">
    <text evidence="2">Belongs to the krueppel C2H2-type zinc-finger protein family.</text>
</comment>
<dbReference type="PROSITE" id="PS00028">
    <property type="entry name" value="ZINC_FINGER_C2H2_1"/>
    <property type="match status" value="9"/>
</dbReference>
<feature type="domain" description="C2H2-type" evidence="13">
    <location>
        <begin position="308"/>
        <end position="335"/>
    </location>
</feature>
<reference evidence="14" key="2">
    <citation type="submission" date="2025-08" db="UniProtKB">
        <authorList>
            <consortium name="Ensembl"/>
        </authorList>
    </citation>
    <scope>IDENTIFICATION</scope>
</reference>
<evidence type="ECO:0000256" key="3">
    <source>
        <dbReference type="ARBA" id="ARBA00022723"/>
    </source>
</evidence>
<dbReference type="Pfam" id="PF13894">
    <property type="entry name" value="zf-C2H2_4"/>
    <property type="match status" value="1"/>
</dbReference>
<evidence type="ECO:0000259" key="13">
    <source>
        <dbReference type="PROSITE" id="PS50157"/>
    </source>
</evidence>
<dbReference type="FunFam" id="3.30.160.60:FF:000839">
    <property type="entry name" value="Zinc finger protein 691"/>
    <property type="match status" value="1"/>
</dbReference>
<feature type="region of interest" description="Disordered" evidence="12">
    <location>
        <begin position="122"/>
        <end position="143"/>
    </location>
</feature>
<dbReference type="FunFam" id="3.30.160.60:FF:000052">
    <property type="entry name" value="zinc finger protein 546 isoform X1"/>
    <property type="match status" value="1"/>
</dbReference>
<dbReference type="GeneTree" id="ENSGT00950000183052"/>
<dbReference type="FunFam" id="3.30.160.60:FF:000508">
    <property type="entry name" value="Myeloid zinc finger 1"/>
    <property type="match status" value="1"/>
</dbReference>
<dbReference type="OrthoDB" id="9978265at2759"/>
<accession>A0A087XBS4</accession>
<organism evidence="14 15">
    <name type="scientific">Poecilia formosa</name>
    <name type="common">Amazon molly</name>
    <name type="synonym">Limia formosa</name>
    <dbReference type="NCBI Taxonomy" id="48698"/>
    <lineage>
        <taxon>Eukaryota</taxon>
        <taxon>Metazoa</taxon>
        <taxon>Chordata</taxon>
        <taxon>Craniata</taxon>
        <taxon>Vertebrata</taxon>
        <taxon>Euteleostomi</taxon>
        <taxon>Actinopterygii</taxon>
        <taxon>Neopterygii</taxon>
        <taxon>Teleostei</taxon>
        <taxon>Neoteleostei</taxon>
        <taxon>Acanthomorphata</taxon>
        <taxon>Ovalentaria</taxon>
        <taxon>Atherinomorphae</taxon>
        <taxon>Cyprinodontiformes</taxon>
        <taxon>Poeciliidae</taxon>
        <taxon>Poeciliinae</taxon>
        <taxon>Poecilia</taxon>
    </lineage>
</organism>
<feature type="compositionally biased region" description="Basic and acidic residues" evidence="12">
    <location>
        <begin position="56"/>
        <end position="76"/>
    </location>
</feature>
<keyword evidence="5 11" id="KW-0863">Zinc-finger</keyword>
<feature type="domain" description="C2H2-type" evidence="13">
    <location>
        <begin position="252"/>
        <end position="279"/>
    </location>
</feature>
<evidence type="ECO:0000256" key="2">
    <source>
        <dbReference type="ARBA" id="ARBA00006991"/>
    </source>
</evidence>
<feature type="compositionally biased region" description="Basic and acidic residues" evidence="12">
    <location>
        <begin position="163"/>
        <end position="180"/>
    </location>
</feature>
<dbReference type="Ensembl" id="ENSPFOT00000003232.2">
    <property type="protein sequence ID" value="ENSPFOP00000003227.2"/>
    <property type="gene ID" value="ENSPFOG00000003377.2"/>
</dbReference>
<dbReference type="InterPro" id="IPR013087">
    <property type="entry name" value="Znf_C2H2_type"/>
</dbReference>
<evidence type="ECO:0000256" key="11">
    <source>
        <dbReference type="PROSITE-ProRule" id="PRU00042"/>
    </source>
</evidence>
<keyword evidence="15" id="KW-1185">Reference proteome</keyword>
<evidence type="ECO:0000256" key="10">
    <source>
        <dbReference type="ARBA" id="ARBA00023242"/>
    </source>
</evidence>
<feature type="domain" description="C2H2-type" evidence="13">
    <location>
        <begin position="476"/>
        <end position="499"/>
    </location>
</feature>
<sequence length="499" mass="58312">MDQLEQRRRATEGEIPEEAMKEDKENKLRHVMEDGYYTKVLLGELDVKQMLMVKEETPEDHRSVAELHDPKPQQIKEEEEEVCIILGTEQLSRKEETDVTPIKSEDELQSILLSQNLYQDKIKDRDLPEEDDEGESVKIENHEDDSIFSKIEVIVKDEDDDDVKYPDSELNRLPDAGLKRKDEDNDWMESRATESDGNIFSEFAEQFLHRHSIQKHTAHPEIRSAASMDDGKCFTAKKNVDSERKVQAGETFSCEDCGKTFIRKYNFNRHKRIHTEQKSFCCELCEERFNRKSSLNLHMRIHTEYKPFCCDLCGQGLRHKRSLNAHMRIHTKQKPFSCDLCEQRFNRKSSLNTHMRIHTGHKPFCCDLCGQSFRHKSNLSTHVRSHTRQQPFCCDICGQRLRYKSSLSIHMSIHAGQRPFCCDLCGQRFVNTSHLNSHKRIHTGLKPFCCDVCGKRFAHKPHLSAHTRIHTGQKPFCCDLCGRKFSEKGKLKRHMRIHN</sequence>
<evidence type="ECO:0000256" key="9">
    <source>
        <dbReference type="ARBA" id="ARBA00023163"/>
    </source>
</evidence>
<evidence type="ECO:0000313" key="15">
    <source>
        <dbReference type="Proteomes" id="UP000028760"/>
    </source>
</evidence>
<dbReference type="SMART" id="SM00355">
    <property type="entry name" value="ZnF_C2H2"/>
    <property type="match status" value="9"/>
</dbReference>
<feature type="domain" description="C2H2-type" evidence="13">
    <location>
        <begin position="336"/>
        <end position="363"/>
    </location>
</feature>
<reference evidence="14" key="3">
    <citation type="submission" date="2025-09" db="UniProtKB">
        <authorList>
            <consortium name="Ensembl"/>
        </authorList>
    </citation>
    <scope>IDENTIFICATION</scope>
</reference>
<evidence type="ECO:0000256" key="7">
    <source>
        <dbReference type="ARBA" id="ARBA00023015"/>
    </source>
</evidence>
<feature type="domain" description="C2H2-type" evidence="13">
    <location>
        <begin position="420"/>
        <end position="447"/>
    </location>
</feature>
<dbReference type="EMBL" id="AYCK01001612">
    <property type="status" value="NOT_ANNOTATED_CDS"/>
    <property type="molecule type" value="Genomic_DNA"/>
</dbReference>
<evidence type="ECO:0000256" key="5">
    <source>
        <dbReference type="ARBA" id="ARBA00022771"/>
    </source>
</evidence>
<evidence type="ECO:0000256" key="8">
    <source>
        <dbReference type="ARBA" id="ARBA00023125"/>
    </source>
</evidence>
<dbReference type="STRING" id="48698.ENSPFOP00000003227"/>
<dbReference type="RefSeq" id="XP_007545265.1">
    <property type="nucleotide sequence ID" value="XM_007545203.2"/>
</dbReference>
<evidence type="ECO:0000256" key="4">
    <source>
        <dbReference type="ARBA" id="ARBA00022737"/>
    </source>
</evidence>
<reference evidence="15" key="1">
    <citation type="submission" date="2013-10" db="EMBL/GenBank/DDBJ databases">
        <authorList>
            <person name="Schartl M."/>
            <person name="Warren W."/>
        </authorList>
    </citation>
    <scope>NUCLEOTIDE SEQUENCE [LARGE SCALE GENOMIC DNA]</scope>
    <source>
        <strain evidence="15">female</strain>
    </source>
</reference>
<proteinExistence type="inferred from homology"/>
<dbReference type="Pfam" id="PF00096">
    <property type="entry name" value="zf-C2H2"/>
    <property type="match status" value="5"/>
</dbReference>
<keyword evidence="9" id="KW-0804">Transcription</keyword>
<dbReference type="GO" id="GO:0000978">
    <property type="term" value="F:RNA polymerase II cis-regulatory region sequence-specific DNA binding"/>
    <property type="evidence" value="ECO:0007669"/>
    <property type="project" value="TreeGrafter"/>
</dbReference>
<feature type="domain" description="C2H2-type" evidence="13">
    <location>
        <begin position="392"/>
        <end position="419"/>
    </location>
</feature>
<dbReference type="PANTHER" id="PTHR46105:SF28">
    <property type="entry name" value="ZINC FINGER PROTEIN 37-LIKE"/>
    <property type="match status" value="1"/>
</dbReference>
<evidence type="ECO:0000256" key="12">
    <source>
        <dbReference type="SAM" id="MobiDB-lite"/>
    </source>
</evidence>
<dbReference type="GO" id="GO:0000981">
    <property type="term" value="F:DNA-binding transcription factor activity, RNA polymerase II-specific"/>
    <property type="evidence" value="ECO:0007669"/>
    <property type="project" value="TreeGrafter"/>
</dbReference>
<dbReference type="GO" id="GO:0008270">
    <property type="term" value="F:zinc ion binding"/>
    <property type="evidence" value="ECO:0007669"/>
    <property type="project" value="UniProtKB-KW"/>
</dbReference>
<dbReference type="InterPro" id="IPR036236">
    <property type="entry name" value="Znf_C2H2_sf"/>
</dbReference>
<feature type="region of interest" description="Disordered" evidence="12">
    <location>
        <begin position="1"/>
        <end position="26"/>
    </location>
</feature>
<name>A0A087XBS4_POEFO</name>
<dbReference type="KEGG" id="pfor:103133458"/>
<dbReference type="FunFam" id="3.30.160.60:FF:000733">
    <property type="entry name" value="Zinc finger protein 236 variant"/>
    <property type="match status" value="1"/>
</dbReference>
<evidence type="ECO:0000313" key="14">
    <source>
        <dbReference type="Ensembl" id="ENSPFOP00000003227.2"/>
    </source>
</evidence>
<feature type="region of interest" description="Disordered" evidence="12">
    <location>
        <begin position="161"/>
        <end position="180"/>
    </location>
</feature>
<dbReference type="OMA" id="NDWTESR"/>
<dbReference type="AlphaFoldDB" id="A0A087XBS4"/>
<dbReference type="Gene3D" id="3.30.160.60">
    <property type="entry name" value="Classic Zinc Finger"/>
    <property type="match status" value="9"/>
</dbReference>
<dbReference type="InterPro" id="IPR050457">
    <property type="entry name" value="ZnFinger_BTB_dom_contain"/>
</dbReference>
<dbReference type="eggNOG" id="KOG1721">
    <property type="taxonomic scope" value="Eukaryota"/>
</dbReference>
<keyword evidence="6" id="KW-0862">Zinc</keyword>
<dbReference type="FunFam" id="3.30.160.60:FF:000446">
    <property type="entry name" value="Zinc finger protein"/>
    <property type="match status" value="2"/>
</dbReference>